<dbReference type="Gene3D" id="2.30.30.40">
    <property type="entry name" value="SH3 Domains"/>
    <property type="match status" value="1"/>
</dbReference>
<dbReference type="InterPro" id="IPR005490">
    <property type="entry name" value="LD_TPept_cat_dom"/>
</dbReference>
<dbReference type="PANTHER" id="PTHR30582">
    <property type="entry name" value="L,D-TRANSPEPTIDASE"/>
    <property type="match status" value="1"/>
</dbReference>
<dbReference type="PANTHER" id="PTHR30582:SF2">
    <property type="entry name" value="L,D-TRANSPEPTIDASE YCIB-RELATED"/>
    <property type="match status" value="1"/>
</dbReference>
<dbReference type="GO" id="GO:0008360">
    <property type="term" value="P:regulation of cell shape"/>
    <property type="evidence" value="ECO:0007669"/>
    <property type="project" value="UniProtKB-UniRule"/>
</dbReference>
<reference evidence="8 9" key="1">
    <citation type="submission" date="2019-08" db="EMBL/GenBank/DDBJ databases">
        <title>In-depth cultivation of the pig gut microbiome towards novel bacterial diversity and tailored functional studies.</title>
        <authorList>
            <person name="Wylensek D."/>
            <person name="Hitch T.C.A."/>
            <person name="Clavel T."/>
        </authorList>
    </citation>
    <scope>NUCLEOTIDE SEQUENCE [LARGE SCALE GENOMIC DNA]</scope>
    <source>
        <strain evidence="8 9">Med78-601-WT-4W-RMD-3</strain>
    </source>
</reference>
<dbReference type="AlphaFoldDB" id="A0A844FJ35"/>
<accession>A0A844FJ35</accession>
<dbReference type="GO" id="GO:0016740">
    <property type="term" value="F:transferase activity"/>
    <property type="evidence" value="ECO:0007669"/>
    <property type="project" value="UniProtKB-KW"/>
</dbReference>
<dbReference type="Pfam" id="PF03734">
    <property type="entry name" value="YkuD"/>
    <property type="match status" value="1"/>
</dbReference>
<dbReference type="PROSITE" id="PS52029">
    <property type="entry name" value="LD_TPASE"/>
    <property type="match status" value="1"/>
</dbReference>
<gene>
    <name evidence="8" type="ORF">FYJ27_09330</name>
</gene>
<proteinExistence type="predicted"/>
<evidence type="ECO:0000256" key="6">
    <source>
        <dbReference type="PROSITE-ProRule" id="PRU01373"/>
    </source>
</evidence>
<sequence length="267" mass="30790">MKKKIFIFLTVVAVVITSVVLNNIDRQKIKEGREQYVKNSGNEKIVTANRSKNENRDIPDEVKYEGEVLNTVENNGETKIYEKNDEESQVISILKDHEKIELLETLPDGWFKVKLENGQIGYGDARYIRAEKIPPHEYDENSSEWVLKFNQKDQTVRIYREGKLVLESLASGGLKDSFTPKGVFHIEEGRRGEWAYVPRFQQGMKYWVGFKGSYLFHSIPFTEDQEIIEEEAKKLGEPSSHGCIRLPVNISKYIYDEVPDGALVIIE</sequence>
<feature type="domain" description="L,D-TPase catalytic" evidence="7">
    <location>
        <begin position="145"/>
        <end position="267"/>
    </location>
</feature>
<dbReference type="RefSeq" id="WP_154484604.1">
    <property type="nucleotide sequence ID" value="NZ_JBCLQA010000004.1"/>
</dbReference>
<dbReference type="UniPathway" id="UPA00219"/>
<dbReference type="InterPro" id="IPR038063">
    <property type="entry name" value="Transpep_catalytic_dom"/>
</dbReference>
<dbReference type="GO" id="GO:0071555">
    <property type="term" value="P:cell wall organization"/>
    <property type="evidence" value="ECO:0007669"/>
    <property type="project" value="UniProtKB-UniRule"/>
</dbReference>
<dbReference type="SUPFAM" id="SSF141523">
    <property type="entry name" value="L,D-transpeptidase catalytic domain-like"/>
    <property type="match status" value="1"/>
</dbReference>
<evidence type="ECO:0000313" key="8">
    <source>
        <dbReference type="EMBL" id="MSS43926.1"/>
    </source>
</evidence>
<evidence type="ECO:0000256" key="4">
    <source>
        <dbReference type="ARBA" id="ARBA00022984"/>
    </source>
</evidence>
<keyword evidence="5 6" id="KW-0961">Cell wall biogenesis/degradation</keyword>
<dbReference type="EMBL" id="VULR01000013">
    <property type="protein sequence ID" value="MSS43926.1"/>
    <property type="molecule type" value="Genomic_DNA"/>
</dbReference>
<evidence type="ECO:0000256" key="5">
    <source>
        <dbReference type="ARBA" id="ARBA00023316"/>
    </source>
</evidence>
<keyword evidence="4 6" id="KW-0573">Peptidoglycan synthesis</keyword>
<evidence type="ECO:0000313" key="9">
    <source>
        <dbReference type="Proteomes" id="UP000462760"/>
    </source>
</evidence>
<dbReference type="OrthoDB" id="177750at2"/>
<evidence type="ECO:0000256" key="1">
    <source>
        <dbReference type="ARBA" id="ARBA00004752"/>
    </source>
</evidence>
<protein>
    <submittedName>
        <fullName evidence="8">L,D-transpeptidase family protein</fullName>
    </submittedName>
</protein>
<keyword evidence="3 6" id="KW-0133">Cell shape</keyword>
<name>A0A844FJ35_9FIRM</name>
<feature type="active site" description="Nucleophile" evidence="6">
    <location>
        <position position="243"/>
    </location>
</feature>
<dbReference type="Proteomes" id="UP000462760">
    <property type="component" value="Unassembled WGS sequence"/>
</dbReference>
<keyword evidence="2" id="KW-0808">Transferase</keyword>
<evidence type="ECO:0000259" key="7">
    <source>
        <dbReference type="PROSITE" id="PS52029"/>
    </source>
</evidence>
<evidence type="ECO:0000256" key="2">
    <source>
        <dbReference type="ARBA" id="ARBA00022679"/>
    </source>
</evidence>
<dbReference type="Gene3D" id="2.40.440.10">
    <property type="entry name" value="L,D-transpeptidase catalytic domain-like"/>
    <property type="match status" value="1"/>
</dbReference>
<dbReference type="CDD" id="cd16913">
    <property type="entry name" value="YkuD_like"/>
    <property type="match status" value="1"/>
</dbReference>
<dbReference type="GO" id="GO:0018104">
    <property type="term" value="P:peptidoglycan-protein cross-linking"/>
    <property type="evidence" value="ECO:0007669"/>
    <property type="project" value="TreeGrafter"/>
</dbReference>
<dbReference type="GO" id="GO:0005576">
    <property type="term" value="C:extracellular region"/>
    <property type="evidence" value="ECO:0007669"/>
    <property type="project" value="TreeGrafter"/>
</dbReference>
<feature type="active site" description="Proton donor/acceptor" evidence="6">
    <location>
        <position position="217"/>
    </location>
</feature>
<organism evidence="8 9">
    <name type="scientific">Anaerosalibacter bizertensis</name>
    <dbReference type="NCBI Taxonomy" id="932217"/>
    <lineage>
        <taxon>Bacteria</taxon>
        <taxon>Bacillati</taxon>
        <taxon>Bacillota</taxon>
        <taxon>Tissierellia</taxon>
        <taxon>Tissierellales</taxon>
        <taxon>Sporanaerobacteraceae</taxon>
        <taxon>Anaerosalibacter</taxon>
    </lineage>
</organism>
<dbReference type="InterPro" id="IPR050979">
    <property type="entry name" value="LD-transpeptidase"/>
</dbReference>
<comment type="pathway">
    <text evidence="1 6">Cell wall biogenesis; peptidoglycan biosynthesis.</text>
</comment>
<dbReference type="GO" id="GO:0071972">
    <property type="term" value="F:peptidoglycan L,D-transpeptidase activity"/>
    <property type="evidence" value="ECO:0007669"/>
    <property type="project" value="TreeGrafter"/>
</dbReference>
<comment type="caution">
    <text evidence="8">The sequence shown here is derived from an EMBL/GenBank/DDBJ whole genome shotgun (WGS) entry which is preliminary data.</text>
</comment>
<evidence type="ECO:0000256" key="3">
    <source>
        <dbReference type="ARBA" id="ARBA00022960"/>
    </source>
</evidence>